<dbReference type="PANTHER" id="PTHR42902">
    <property type="entry name" value="MALATE SYNTHASE"/>
    <property type="match status" value="1"/>
</dbReference>
<keyword evidence="3" id="KW-0816">Tricarboxylic acid cycle</keyword>
<dbReference type="GO" id="GO:0006097">
    <property type="term" value="P:glyoxylate cycle"/>
    <property type="evidence" value="ECO:0007669"/>
    <property type="project" value="UniProtKB-KW"/>
</dbReference>
<dbReference type="GO" id="GO:0004474">
    <property type="term" value="F:malate synthase activity"/>
    <property type="evidence" value="ECO:0007669"/>
    <property type="project" value="UniProtKB-EC"/>
</dbReference>
<evidence type="ECO:0000256" key="5">
    <source>
        <dbReference type="ARBA" id="ARBA00047918"/>
    </source>
</evidence>
<dbReference type="PANTHER" id="PTHR42902:SF2">
    <property type="entry name" value="MALATE SYNTHASE"/>
    <property type="match status" value="1"/>
</dbReference>
<dbReference type="AlphaFoldDB" id="A0A0G4F5A9"/>
<dbReference type="Pfam" id="PF20659">
    <property type="entry name" value="MS_C"/>
    <property type="match status" value="1"/>
</dbReference>
<protein>
    <recommendedName>
        <fullName evidence="1">malate synthase</fullName>
        <ecNumber evidence="1">2.3.3.9</ecNumber>
    </recommendedName>
</protein>
<keyword evidence="2" id="KW-0329">Glyoxylate bypass</keyword>
<accession>A0A0G4F5A9</accession>
<dbReference type="GO" id="GO:0006099">
    <property type="term" value="P:tricarboxylic acid cycle"/>
    <property type="evidence" value="ECO:0007669"/>
    <property type="project" value="UniProtKB-KW"/>
</dbReference>
<gene>
    <name evidence="9" type="ORF">Cvel_155</name>
</gene>
<name>A0A0G4F5A9_9ALVE</name>
<dbReference type="Gene3D" id="3.20.20.360">
    <property type="entry name" value="Malate synthase, domain 3"/>
    <property type="match status" value="1"/>
</dbReference>
<proteinExistence type="predicted"/>
<evidence type="ECO:0000256" key="2">
    <source>
        <dbReference type="ARBA" id="ARBA00022435"/>
    </source>
</evidence>
<feature type="active site" description="Proton donor" evidence="6">
    <location>
        <position position="477"/>
    </location>
</feature>
<sequence>MPLSVEVLNVPEGYESICATVFSPDALHFLGVLTEKFREELDQVFRLDRAARWQQLQQGTCPLEFKAETAHIRNDPSWKVAAPPPALRDRRVDLGDVDPSDGARLQRALSCREASGTQVDFDDGCCPTWRNVLVGHFNIWMASRDRLDDCLEAPREGVKGRPQRVGGDGRRRRCENVLMFRPRAWNMTEANVIVGGERAFGALLDFGLFVYHNGKILAESGRGPFLYLSKLECAREAEVWGKIFSFSEETLGLKRGVPSAPSAGGGGEGGAIRACVLVESLTLAFEAEETLFALRNHSAGLNCGLWDYAASFIARLGARKDWLFPDRNRYVSMEQSFLASYRRLVVETCHRRGATATGGMVAQLLEGTEERKQAVLSAALSAKRAEAAVGADGGLVYDIGLAGPVRAVFSDAFAPGAVNQIERTLEERVTAPELLNVPRVETTTLSSLTKNARVGVKFIEAWLCGRGHFGLDGTVEDSATAEISRTQIWQQIRHAVPLEEEDEEEIQQRGGQVLLEVIGEVWRGAGGRRLEKTVCAQLVRRVVTAVVLRESQQGGGLSEPSVSRLVRAGRMFLDLVTRRECPTFLTTYLEEQRVLGGIQEGGEWERNLRGLDRESKL</sequence>
<feature type="active site" description="Proton acceptor" evidence="6">
    <location>
        <position position="181"/>
    </location>
</feature>
<dbReference type="VEuPathDB" id="CryptoDB:Cvel_155"/>
<dbReference type="PhylomeDB" id="A0A0G4F5A9"/>
<comment type="catalytic activity">
    <reaction evidence="5">
        <text>glyoxylate + acetyl-CoA + H2O = (S)-malate + CoA + H(+)</text>
        <dbReference type="Rhea" id="RHEA:18181"/>
        <dbReference type="ChEBI" id="CHEBI:15377"/>
        <dbReference type="ChEBI" id="CHEBI:15378"/>
        <dbReference type="ChEBI" id="CHEBI:15589"/>
        <dbReference type="ChEBI" id="CHEBI:36655"/>
        <dbReference type="ChEBI" id="CHEBI:57287"/>
        <dbReference type="ChEBI" id="CHEBI:57288"/>
        <dbReference type="EC" id="2.3.3.9"/>
    </reaction>
</comment>
<evidence type="ECO:0000259" key="7">
    <source>
        <dbReference type="Pfam" id="PF01274"/>
    </source>
</evidence>
<dbReference type="InterPro" id="IPR011076">
    <property type="entry name" value="Malate_synth_sf"/>
</dbReference>
<feature type="domain" description="Malate synthase C-terminal" evidence="8">
    <location>
        <begin position="444"/>
        <end position="511"/>
    </location>
</feature>
<dbReference type="GO" id="GO:0005737">
    <property type="term" value="C:cytoplasm"/>
    <property type="evidence" value="ECO:0007669"/>
    <property type="project" value="TreeGrafter"/>
</dbReference>
<dbReference type="InterPro" id="IPR044856">
    <property type="entry name" value="Malate_synth_C_sf"/>
</dbReference>
<evidence type="ECO:0000256" key="6">
    <source>
        <dbReference type="PIRSR" id="PIRSR601465-50"/>
    </source>
</evidence>
<dbReference type="EC" id="2.3.3.9" evidence="1"/>
<reference evidence="9" key="1">
    <citation type="submission" date="2014-11" db="EMBL/GenBank/DDBJ databases">
        <authorList>
            <person name="Otto D Thomas"/>
            <person name="Naeem Raeece"/>
        </authorList>
    </citation>
    <scope>NUCLEOTIDE SEQUENCE</scope>
</reference>
<dbReference type="Gene3D" id="1.20.1220.12">
    <property type="entry name" value="Malate synthase, domain III"/>
    <property type="match status" value="1"/>
</dbReference>
<dbReference type="InterPro" id="IPR046363">
    <property type="entry name" value="MS_N_TIM-barrel_dom"/>
</dbReference>
<dbReference type="InterPro" id="IPR048355">
    <property type="entry name" value="MS_C"/>
</dbReference>
<keyword evidence="4" id="KW-0808">Transferase</keyword>
<dbReference type="Pfam" id="PF01274">
    <property type="entry name" value="MS_TIM-barrel"/>
    <property type="match status" value="1"/>
</dbReference>
<evidence type="ECO:0000256" key="4">
    <source>
        <dbReference type="ARBA" id="ARBA00022679"/>
    </source>
</evidence>
<evidence type="ECO:0000256" key="1">
    <source>
        <dbReference type="ARBA" id="ARBA00012636"/>
    </source>
</evidence>
<evidence type="ECO:0000256" key="3">
    <source>
        <dbReference type="ARBA" id="ARBA00022532"/>
    </source>
</evidence>
<dbReference type="InterPro" id="IPR001465">
    <property type="entry name" value="Malate_synthase_TIM"/>
</dbReference>
<feature type="domain" description="Malate synthase TIM barrel" evidence="7">
    <location>
        <begin position="178"/>
        <end position="436"/>
    </location>
</feature>
<evidence type="ECO:0000259" key="8">
    <source>
        <dbReference type="Pfam" id="PF20659"/>
    </source>
</evidence>
<dbReference type="InterPro" id="IPR006252">
    <property type="entry name" value="Malate_synthA"/>
</dbReference>
<organism evidence="9">
    <name type="scientific">Chromera velia CCMP2878</name>
    <dbReference type="NCBI Taxonomy" id="1169474"/>
    <lineage>
        <taxon>Eukaryota</taxon>
        <taxon>Sar</taxon>
        <taxon>Alveolata</taxon>
        <taxon>Colpodellida</taxon>
        <taxon>Chromeraceae</taxon>
        <taxon>Chromera</taxon>
    </lineage>
</organism>
<dbReference type="SUPFAM" id="SSF51645">
    <property type="entry name" value="Malate synthase G"/>
    <property type="match status" value="1"/>
</dbReference>
<dbReference type="EMBL" id="CDMZ01000111">
    <property type="protein sequence ID" value="CEM06912.1"/>
    <property type="molecule type" value="Genomic_DNA"/>
</dbReference>
<evidence type="ECO:0000313" key="9">
    <source>
        <dbReference type="EMBL" id="CEM06912.1"/>
    </source>
</evidence>